<reference evidence="1 2" key="1">
    <citation type="journal article" date="2019" name="Int. J. Syst. Evol. Microbiol.">
        <title>The Global Catalogue of Microorganisms (GCM) 10K type strain sequencing project: providing services to taxonomists for standard genome sequencing and annotation.</title>
        <authorList>
            <consortium name="The Broad Institute Genomics Platform"/>
            <consortium name="The Broad Institute Genome Sequencing Center for Infectious Disease"/>
            <person name="Wu L."/>
            <person name="Ma J."/>
        </authorList>
    </citation>
    <scope>NUCLEOTIDE SEQUENCE [LARGE SCALE GENOMIC DNA]</scope>
    <source>
        <strain evidence="1 2">JCM 11813</strain>
    </source>
</reference>
<gene>
    <name evidence="1" type="ORF">GCM10009606_19280</name>
</gene>
<evidence type="ECO:0000313" key="1">
    <source>
        <dbReference type="EMBL" id="GAA1139784.1"/>
    </source>
</evidence>
<organism evidence="1 2">
    <name type="scientific">Nocardioides aquiterrae</name>
    <dbReference type="NCBI Taxonomy" id="203799"/>
    <lineage>
        <taxon>Bacteria</taxon>
        <taxon>Bacillati</taxon>
        <taxon>Actinomycetota</taxon>
        <taxon>Actinomycetes</taxon>
        <taxon>Propionibacteriales</taxon>
        <taxon>Nocardioidaceae</taxon>
        <taxon>Nocardioides</taxon>
    </lineage>
</organism>
<dbReference type="RefSeq" id="WP_343907291.1">
    <property type="nucleotide sequence ID" value="NZ_BAAAJE010000006.1"/>
</dbReference>
<protein>
    <submittedName>
        <fullName evidence="1">Uncharacterized protein</fullName>
    </submittedName>
</protein>
<sequence length="332" mass="36354">MPIPLPDIDETLHDRLVGAVRRDGPTDVATLTRRVRLAAGDHRVTETAVRVVLDSATLLVHRPDGRVAWLGDVLDGIVLTHRVRGSLADRCDLWLGQSVQPFLAMAALEPLPLATGGEARIADTLDPVLIGPPGWLPAAEAGDLVSLTWTRGRLSVGVVPPDEVAGPAEEEAVRCLLGERCRTELWWAAGDDDWVRHALLIRALSSVRLEDPDFLSTPHAPLDQLLYDPLGSDPRHHWRDVAAWRPEGAVSFAIAGMPMALDIELRHRAERYGMTLDQFVIAILGHLAWRTPFAEDLGPWEDWVPEDARPREARVAHLRSIGDGPPGTEPGA</sequence>
<evidence type="ECO:0000313" key="2">
    <source>
        <dbReference type="Proteomes" id="UP001499979"/>
    </source>
</evidence>
<comment type="caution">
    <text evidence="1">The sequence shown here is derived from an EMBL/GenBank/DDBJ whole genome shotgun (WGS) entry which is preliminary data.</text>
</comment>
<accession>A0ABN1UDX9</accession>
<dbReference type="EMBL" id="BAAAJE010000006">
    <property type="protein sequence ID" value="GAA1139784.1"/>
    <property type="molecule type" value="Genomic_DNA"/>
</dbReference>
<keyword evidence="2" id="KW-1185">Reference proteome</keyword>
<proteinExistence type="predicted"/>
<dbReference type="Proteomes" id="UP001499979">
    <property type="component" value="Unassembled WGS sequence"/>
</dbReference>
<name>A0ABN1UDX9_9ACTN</name>